<gene>
    <name evidence="4" type="ORF">CO174_04290</name>
</gene>
<dbReference type="InterPro" id="IPR050698">
    <property type="entry name" value="MBL"/>
</dbReference>
<dbReference type="Pfam" id="PF00753">
    <property type="entry name" value="Lactamase_B"/>
    <property type="match status" value="1"/>
</dbReference>
<proteinExistence type="predicted"/>
<dbReference type="PANTHER" id="PTHR11203">
    <property type="entry name" value="CLEAVAGE AND POLYADENYLATION SPECIFICITY FACTOR FAMILY MEMBER"/>
    <property type="match status" value="1"/>
</dbReference>
<accession>A0A2M7XBI4</accession>
<dbReference type="EMBL" id="PFWU01000046">
    <property type="protein sequence ID" value="PJA45219.1"/>
    <property type="molecule type" value="Genomic_DNA"/>
</dbReference>
<evidence type="ECO:0000259" key="3">
    <source>
        <dbReference type="SMART" id="SM01027"/>
    </source>
</evidence>
<dbReference type="Proteomes" id="UP000229385">
    <property type="component" value="Unassembled WGS sequence"/>
</dbReference>
<dbReference type="Pfam" id="PF07521">
    <property type="entry name" value="RMMBL"/>
    <property type="match status" value="1"/>
</dbReference>
<evidence type="ECO:0000313" key="5">
    <source>
        <dbReference type="Proteomes" id="UP000229385"/>
    </source>
</evidence>
<evidence type="ECO:0000256" key="1">
    <source>
        <dbReference type="ARBA" id="ARBA00022801"/>
    </source>
</evidence>
<dbReference type="Gene3D" id="3.40.50.10890">
    <property type="match status" value="1"/>
</dbReference>
<dbReference type="AlphaFoldDB" id="A0A2M7XBI4"/>
<dbReference type="Pfam" id="PF10996">
    <property type="entry name" value="Beta-Casp"/>
    <property type="match status" value="1"/>
</dbReference>
<dbReference type="InterPro" id="IPR011108">
    <property type="entry name" value="RMMBL"/>
</dbReference>
<dbReference type="PANTHER" id="PTHR11203:SF37">
    <property type="entry name" value="INTEGRATOR COMPLEX SUBUNIT 11"/>
    <property type="match status" value="1"/>
</dbReference>
<dbReference type="SMART" id="SM01027">
    <property type="entry name" value="Beta-Casp"/>
    <property type="match status" value="1"/>
</dbReference>
<comment type="caution">
    <text evidence="4">The sequence shown here is derived from an EMBL/GenBank/DDBJ whole genome shotgun (WGS) entry which is preliminary data.</text>
</comment>
<dbReference type="InterPro" id="IPR001279">
    <property type="entry name" value="Metallo-B-lactamas"/>
</dbReference>
<organism evidence="4 5">
    <name type="scientific">Candidatus Uhrbacteria bacterium CG_4_9_14_3_um_filter_50_9</name>
    <dbReference type="NCBI Taxonomy" id="1975035"/>
    <lineage>
        <taxon>Bacteria</taxon>
        <taxon>Candidatus Uhriibacteriota</taxon>
    </lineage>
</organism>
<sequence length="455" mass="51365">MKISFHGAVQGVTGSCHLLKAEDANGHERQLLFDCGMFQGQQMCSATNLEPFGFDPKEVNHVFITHPHADHTGRIPKLVKEGFRGKIYMTRPCIGLTKLVLEDAHHIMKEDAEKCGSSVLYEMKDLLTAFDQVEGIGYHEEIEPFPGIKISFHDAGHVLGSAFVSVKAEGKTIIFSGDIGNDDVPILPDTDRIHDADVVVCESTYGHREHEGRPERSQKLKAAIEETIKNKSVLMIPAFSIERTQELLYEIDLLLKDELKTSISIFLDSPMAIKATQLYRENQNYLRFEAPMLEEKDRDFFSFPNLRETLSVEDSKQINYEKPPKIIIAGSGMMSGGRIMHHLIRYLPDPKNQVLIIGYQARGTLGREIYEGSKKVHIFREEVDVNAKITAIGAFSAHGDMHKLTRWLQPEDGQTPKQIFLVHGDPESKEVFATHLRHQFKTEVVIPGFEEAFTL</sequence>
<dbReference type="Gene3D" id="3.60.15.10">
    <property type="entry name" value="Ribonuclease Z/Hydroxyacylglutathione hydrolase-like"/>
    <property type="match status" value="1"/>
</dbReference>
<feature type="domain" description="Beta-Casp" evidence="3">
    <location>
        <begin position="244"/>
        <end position="369"/>
    </location>
</feature>
<reference evidence="5" key="1">
    <citation type="submission" date="2017-09" db="EMBL/GenBank/DDBJ databases">
        <title>Depth-based differentiation of microbial function through sediment-hosted aquifers and enrichment of novel symbionts in the deep terrestrial subsurface.</title>
        <authorList>
            <person name="Probst A.J."/>
            <person name="Ladd B."/>
            <person name="Jarett J.K."/>
            <person name="Geller-Mcgrath D.E."/>
            <person name="Sieber C.M.K."/>
            <person name="Emerson J.B."/>
            <person name="Anantharaman K."/>
            <person name="Thomas B.C."/>
            <person name="Malmstrom R."/>
            <person name="Stieglmeier M."/>
            <person name="Klingl A."/>
            <person name="Woyke T."/>
            <person name="Ryan C.M."/>
            <person name="Banfield J.F."/>
        </authorList>
    </citation>
    <scope>NUCLEOTIDE SEQUENCE [LARGE SCALE GENOMIC DNA]</scope>
</reference>
<protein>
    <recommendedName>
        <fullName evidence="6">MBL fold hydrolase</fullName>
    </recommendedName>
</protein>
<dbReference type="SMART" id="SM00849">
    <property type="entry name" value="Lactamase_B"/>
    <property type="match status" value="1"/>
</dbReference>
<dbReference type="CDD" id="cd16295">
    <property type="entry name" value="TTHA0252-CPSF-like_MBL-fold"/>
    <property type="match status" value="1"/>
</dbReference>
<dbReference type="InterPro" id="IPR036866">
    <property type="entry name" value="RibonucZ/Hydroxyglut_hydro"/>
</dbReference>
<evidence type="ECO:0008006" key="6">
    <source>
        <dbReference type="Google" id="ProtNLM"/>
    </source>
</evidence>
<dbReference type="PROSITE" id="PS51257">
    <property type="entry name" value="PROKAR_LIPOPROTEIN"/>
    <property type="match status" value="1"/>
</dbReference>
<dbReference type="GO" id="GO:0016787">
    <property type="term" value="F:hydrolase activity"/>
    <property type="evidence" value="ECO:0007669"/>
    <property type="project" value="UniProtKB-KW"/>
</dbReference>
<name>A0A2M7XBI4_9BACT</name>
<keyword evidence="1" id="KW-0378">Hydrolase</keyword>
<evidence type="ECO:0000313" key="4">
    <source>
        <dbReference type="EMBL" id="PJA45219.1"/>
    </source>
</evidence>
<dbReference type="InterPro" id="IPR022712">
    <property type="entry name" value="Beta_Casp"/>
</dbReference>
<evidence type="ECO:0000259" key="2">
    <source>
        <dbReference type="SMART" id="SM00849"/>
    </source>
</evidence>
<feature type="domain" description="Metallo-beta-lactamase" evidence="2">
    <location>
        <begin position="13"/>
        <end position="239"/>
    </location>
</feature>
<dbReference type="SUPFAM" id="SSF56281">
    <property type="entry name" value="Metallo-hydrolase/oxidoreductase"/>
    <property type="match status" value="1"/>
</dbReference>
<dbReference type="GO" id="GO:0004521">
    <property type="term" value="F:RNA endonuclease activity"/>
    <property type="evidence" value="ECO:0007669"/>
    <property type="project" value="TreeGrafter"/>
</dbReference>